<sequence>MSRRMLQAPSLPGGPRTLTVINRCSQELKVAIAYPFDHSDPTQGGWCTNPDAWQTGWCYERGRPLAPGATLTSMETTQPLPPAPTAFVTAYRHDHLDVYVPGYSNEDACLGANSEVFCACSFSNCFAWFRVETSSTVELKCAVFSTAAFDVPATTTAPTVVQPGAAANGHWVGPQLPSG</sequence>
<evidence type="ECO:0000313" key="1">
    <source>
        <dbReference type="EMBL" id="KAI3430686.1"/>
    </source>
</evidence>
<organism evidence="1 2">
    <name type="scientific">Chlorella vulgaris</name>
    <name type="common">Green alga</name>
    <dbReference type="NCBI Taxonomy" id="3077"/>
    <lineage>
        <taxon>Eukaryota</taxon>
        <taxon>Viridiplantae</taxon>
        <taxon>Chlorophyta</taxon>
        <taxon>core chlorophytes</taxon>
        <taxon>Trebouxiophyceae</taxon>
        <taxon>Chlorellales</taxon>
        <taxon>Chlorellaceae</taxon>
        <taxon>Chlorella clade</taxon>
        <taxon>Chlorella</taxon>
    </lineage>
</organism>
<evidence type="ECO:0000313" key="2">
    <source>
        <dbReference type="Proteomes" id="UP001055712"/>
    </source>
</evidence>
<proteinExistence type="predicted"/>
<comment type="caution">
    <text evidence="1">The sequence shown here is derived from an EMBL/GenBank/DDBJ whole genome shotgun (WGS) entry which is preliminary data.</text>
</comment>
<reference evidence="1" key="1">
    <citation type="journal article" date="2019" name="Plant J.">
        <title>Chlorella vulgaris genome assembly and annotation reveals the molecular basis for metabolic acclimation to high light conditions.</title>
        <authorList>
            <person name="Cecchin M."/>
            <person name="Marcolungo L."/>
            <person name="Rossato M."/>
            <person name="Girolomoni L."/>
            <person name="Cosentino E."/>
            <person name="Cuine S."/>
            <person name="Li-Beisson Y."/>
            <person name="Delledonne M."/>
            <person name="Ballottari M."/>
        </authorList>
    </citation>
    <scope>NUCLEOTIDE SEQUENCE</scope>
    <source>
        <strain evidence="1">211/11P</strain>
    </source>
</reference>
<accession>A0A9D4TP53</accession>
<gene>
    <name evidence="1" type="ORF">D9Q98_005275</name>
</gene>
<dbReference type="Proteomes" id="UP001055712">
    <property type="component" value="Unassembled WGS sequence"/>
</dbReference>
<keyword evidence="2" id="KW-1185">Reference proteome</keyword>
<reference evidence="1" key="2">
    <citation type="submission" date="2020-11" db="EMBL/GenBank/DDBJ databases">
        <authorList>
            <person name="Cecchin M."/>
            <person name="Marcolungo L."/>
            <person name="Rossato M."/>
            <person name="Girolomoni L."/>
            <person name="Cosentino E."/>
            <person name="Cuine S."/>
            <person name="Li-Beisson Y."/>
            <person name="Delledonne M."/>
            <person name="Ballottari M."/>
        </authorList>
    </citation>
    <scope>NUCLEOTIDE SEQUENCE</scope>
    <source>
        <strain evidence="1">211/11P</strain>
        <tissue evidence="1">Whole cell</tissue>
    </source>
</reference>
<dbReference type="AlphaFoldDB" id="A0A9D4TP53"/>
<name>A0A9D4TP53_CHLVU</name>
<dbReference type="EMBL" id="SIDB01000007">
    <property type="protein sequence ID" value="KAI3430686.1"/>
    <property type="molecule type" value="Genomic_DNA"/>
</dbReference>
<protein>
    <submittedName>
        <fullName evidence="1">Uncharacterized protein</fullName>
    </submittedName>
</protein>